<keyword evidence="2" id="KW-0067">ATP-binding</keyword>
<reference evidence="4" key="2">
    <citation type="submission" date="2021-01" db="EMBL/GenBank/DDBJ databases">
        <authorList>
            <person name="Schikora-Tamarit M.A."/>
        </authorList>
    </citation>
    <scope>NUCLEOTIDE SEQUENCE</scope>
    <source>
        <strain evidence="4">NCAIM Y.01608</strain>
    </source>
</reference>
<evidence type="ECO:0000313" key="5">
    <source>
        <dbReference type="Proteomes" id="UP000788993"/>
    </source>
</evidence>
<dbReference type="GO" id="GO:0003697">
    <property type="term" value="F:single-stranded DNA binding"/>
    <property type="evidence" value="ECO:0007669"/>
    <property type="project" value="TreeGrafter"/>
</dbReference>
<dbReference type="GO" id="GO:0140664">
    <property type="term" value="F:ATP-dependent DNA damage sensor activity"/>
    <property type="evidence" value="ECO:0007669"/>
    <property type="project" value="InterPro"/>
</dbReference>
<gene>
    <name evidence="4" type="ORF">OGATHE_006473</name>
</gene>
<feature type="domain" description="RecA family profile 1" evidence="3">
    <location>
        <begin position="81"/>
        <end position="272"/>
    </location>
</feature>
<dbReference type="InterPro" id="IPR027417">
    <property type="entry name" value="P-loop_NTPase"/>
</dbReference>
<organism evidence="4 5">
    <name type="scientific">Ogataea polymorpha</name>
    <dbReference type="NCBI Taxonomy" id="460523"/>
    <lineage>
        <taxon>Eukaryota</taxon>
        <taxon>Fungi</taxon>
        <taxon>Dikarya</taxon>
        <taxon>Ascomycota</taxon>
        <taxon>Saccharomycotina</taxon>
        <taxon>Pichiomycetes</taxon>
        <taxon>Pichiales</taxon>
        <taxon>Pichiaceae</taxon>
        <taxon>Ogataea</taxon>
    </lineage>
</organism>
<proteinExistence type="predicted"/>
<dbReference type="GO" id="GO:0042148">
    <property type="term" value="P:DNA strand invasion"/>
    <property type="evidence" value="ECO:0007669"/>
    <property type="project" value="TreeGrafter"/>
</dbReference>
<accession>A0A9P8NP26</accession>
<dbReference type="GO" id="GO:0003690">
    <property type="term" value="F:double-stranded DNA binding"/>
    <property type="evidence" value="ECO:0007669"/>
    <property type="project" value="TreeGrafter"/>
</dbReference>
<comment type="caution">
    <text evidence="4">The sequence shown here is derived from an EMBL/GenBank/DDBJ whole genome shotgun (WGS) entry which is preliminary data.</text>
</comment>
<dbReference type="GO" id="GO:0000730">
    <property type="term" value="P:DNA recombinase assembly"/>
    <property type="evidence" value="ECO:0007669"/>
    <property type="project" value="TreeGrafter"/>
</dbReference>
<evidence type="ECO:0000313" key="4">
    <source>
        <dbReference type="EMBL" id="KAH3658748.1"/>
    </source>
</evidence>
<dbReference type="Gene3D" id="3.40.50.300">
    <property type="entry name" value="P-loop containing nucleotide triphosphate hydrolases"/>
    <property type="match status" value="1"/>
</dbReference>
<dbReference type="GO" id="GO:0005524">
    <property type="term" value="F:ATP binding"/>
    <property type="evidence" value="ECO:0007669"/>
    <property type="project" value="UniProtKB-KW"/>
</dbReference>
<dbReference type="GO" id="GO:0061982">
    <property type="term" value="P:meiosis I cell cycle process"/>
    <property type="evidence" value="ECO:0007669"/>
    <property type="project" value="UniProtKB-ARBA"/>
</dbReference>
<dbReference type="GO" id="GO:0006312">
    <property type="term" value="P:mitotic recombination"/>
    <property type="evidence" value="ECO:0007669"/>
    <property type="project" value="TreeGrafter"/>
</dbReference>
<dbReference type="PANTHER" id="PTHR22942:SF66">
    <property type="entry name" value="RE19845P"/>
    <property type="match status" value="1"/>
</dbReference>
<dbReference type="PANTHER" id="PTHR22942">
    <property type="entry name" value="RECA/RAD51/RADA DNA STRAND-PAIRING FAMILY MEMBER"/>
    <property type="match status" value="1"/>
</dbReference>
<evidence type="ECO:0000256" key="1">
    <source>
        <dbReference type="ARBA" id="ARBA00022741"/>
    </source>
</evidence>
<evidence type="ECO:0000259" key="3">
    <source>
        <dbReference type="PROSITE" id="PS50162"/>
    </source>
</evidence>
<evidence type="ECO:0000256" key="2">
    <source>
        <dbReference type="ARBA" id="ARBA00022840"/>
    </source>
</evidence>
<sequence length="486" mass="55503">MDLAHEVGHFPLLDDEKFEPLLNAFEIQGITSQELLMWSMQDIAKKTGHPEQDVKNLVSDMKLHLEKELPKPRKIDDCIPQQAYFTTGDEKLDKALDGGIPCGCLVEISGGSATGKSNFLMTLSMTSQLPLEFGGLAPSLFEKTRKPVQTMYIPTESALSTRRLSQISSHYKELLRANGIQDSTIYPQMENVITPSIAISDLERQDRCIFYQLPLLLQRNENVKVVILDSVTHHIRAELPVSQRRSYIIKLGRFLRRLCSDYCVTVVVANQMTDKPLGDIISDEVFLKMNADYQLGWCYGWDEVGVVYRQLCSRNKQDFDTYDEIDYADYSADSSTQEISQRSSTPIWDQLKTERKKMFESKYKNKVSKIKTVPALGLDWLNFLDARISLIKDYKPILNEQMIEEFSEDLGIDSSFLRSQDDDENGNSSAESKRKTVAEVLMSNDYLANYNFETQRKLLIVFSPLVSGARQRECIFEIWNGGIRCP</sequence>
<dbReference type="InterPro" id="IPR013632">
    <property type="entry name" value="Rad51_C"/>
</dbReference>
<keyword evidence="1" id="KW-0547">Nucleotide-binding</keyword>
<dbReference type="PROSITE" id="PS50162">
    <property type="entry name" value="RECA_2"/>
    <property type="match status" value="1"/>
</dbReference>
<name>A0A9P8NP26_9ASCO</name>
<dbReference type="SUPFAM" id="SSF52540">
    <property type="entry name" value="P-loop containing nucleoside triphosphate hydrolases"/>
    <property type="match status" value="1"/>
</dbReference>
<dbReference type="AlphaFoldDB" id="A0A9P8NP26"/>
<dbReference type="Pfam" id="PF08423">
    <property type="entry name" value="Rad51"/>
    <property type="match status" value="1"/>
</dbReference>
<dbReference type="Proteomes" id="UP000788993">
    <property type="component" value="Unassembled WGS sequence"/>
</dbReference>
<protein>
    <recommendedName>
        <fullName evidence="3">RecA family profile 1 domain-containing protein</fullName>
    </recommendedName>
</protein>
<dbReference type="GO" id="GO:0000150">
    <property type="term" value="F:DNA strand exchange activity"/>
    <property type="evidence" value="ECO:0007669"/>
    <property type="project" value="TreeGrafter"/>
</dbReference>
<dbReference type="EMBL" id="JAEUBD010001571">
    <property type="protein sequence ID" value="KAH3658748.1"/>
    <property type="molecule type" value="Genomic_DNA"/>
</dbReference>
<reference evidence="4" key="1">
    <citation type="journal article" date="2021" name="Open Biol.">
        <title>Shared evolutionary footprints suggest mitochondrial oxidative damage underlies multiple complex I losses in fungi.</title>
        <authorList>
            <person name="Schikora-Tamarit M.A."/>
            <person name="Marcet-Houben M."/>
            <person name="Nosek J."/>
            <person name="Gabaldon T."/>
        </authorList>
    </citation>
    <scope>NUCLEOTIDE SEQUENCE</scope>
    <source>
        <strain evidence="4">NCAIM Y.01608</strain>
    </source>
</reference>
<keyword evidence="5" id="KW-1185">Reference proteome</keyword>
<dbReference type="InterPro" id="IPR020588">
    <property type="entry name" value="RecA_ATP-bd"/>
</dbReference>